<reference evidence="2" key="1">
    <citation type="journal article" date="2022" name="bioRxiv">
        <title>Sequencing and chromosome-scale assembly of the giantPleurodeles waltlgenome.</title>
        <authorList>
            <person name="Brown T."/>
            <person name="Elewa A."/>
            <person name="Iarovenko S."/>
            <person name="Subramanian E."/>
            <person name="Araus A.J."/>
            <person name="Petzold A."/>
            <person name="Susuki M."/>
            <person name="Suzuki K.-i.T."/>
            <person name="Hayashi T."/>
            <person name="Toyoda A."/>
            <person name="Oliveira C."/>
            <person name="Osipova E."/>
            <person name="Leigh N.D."/>
            <person name="Simon A."/>
            <person name="Yun M.H."/>
        </authorList>
    </citation>
    <scope>NUCLEOTIDE SEQUENCE</scope>
    <source>
        <strain evidence="2">20211129_DDA</strain>
        <tissue evidence="2">Liver</tissue>
    </source>
</reference>
<protein>
    <submittedName>
        <fullName evidence="2">Uncharacterized protein</fullName>
    </submittedName>
</protein>
<feature type="region of interest" description="Disordered" evidence="1">
    <location>
        <begin position="122"/>
        <end position="188"/>
    </location>
</feature>
<feature type="compositionally biased region" description="Polar residues" evidence="1">
    <location>
        <begin position="1"/>
        <end position="10"/>
    </location>
</feature>
<dbReference type="Proteomes" id="UP001066276">
    <property type="component" value="Chromosome 4_2"/>
</dbReference>
<dbReference type="AlphaFoldDB" id="A0AAV7SEI8"/>
<sequence length="188" mass="20593">MILTPPTTKNTRLRASKQGRKVYAGRRAPRIFAYLKRNPAACPGLWEFHAASGSGARLQAQARPLQQLGREAASGLPPPGTCFLLGATRAPRCEGNQRPQRLGAKSGRRAAAIRYLPGLPPWNHALPERGRHQEGASPPPTMQKERQPVRCHGKGTRLLPARKRAAQRECNRRSLNTLCSSAGTTQQQ</sequence>
<evidence type="ECO:0000313" key="3">
    <source>
        <dbReference type="Proteomes" id="UP001066276"/>
    </source>
</evidence>
<comment type="caution">
    <text evidence="2">The sequence shown here is derived from an EMBL/GenBank/DDBJ whole genome shotgun (WGS) entry which is preliminary data.</text>
</comment>
<feature type="region of interest" description="Disordered" evidence="1">
    <location>
        <begin position="1"/>
        <end position="20"/>
    </location>
</feature>
<gene>
    <name evidence="2" type="ORF">NDU88_003068</name>
</gene>
<evidence type="ECO:0000256" key="1">
    <source>
        <dbReference type="SAM" id="MobiDB-lite"/>
    </source>
</evidence>
<feature type="compositionally biased region" description="Basic residues" evidence="1">
    <location>
        <begin position="11"/>
        <end position="20"/>
    </location>
</feature>
<name>A0AAV7SEI8_PLEWA</name>
<dbReference type="EMBL" id="JANPWB010000008">
    <property type="protein sequence ID" value="KAJ1162600.1"/>
    <property type="molecule type" value="Genomic_DNA"/>
</dbReference>
<organism evidence="2 3">
    <name type="scientific">Pleurodeles waltl</name>
    <name type="common">Iberian ribbed newt</name>
    <dbReference type="NCBI Taxonomy" id="8319"/>
    <lineage>
        <taxon>Eukaryota</taxon>
        <taxon>Metazoa</taxon>
        <taxon>Chordata</taxon>
        <taxon>Craniata</taxon>
        <taxon>Vertebrata</taxon>
        <taxon>Euteleostomi</taxon>
        <taxon>Amphibia</taxon>
        <taxon>Batrachia</taxon>
        <taxon>Caudata</taxon>
        <taxon>Salamandroidea</taxon>
        <taxon>Salamandridae</taxon>
        <taxon>Pleurodelinae</taxon>
        <taxon>Pleurodeles</taxon>
    </lineage>
</organism>
<keyword evidence="3" id="KW-1185">Reference proteome</keyword>
<evidence type="ECO:0000313" key="2">
    <source>
        <dbReference type="EMBL" id="KAJ1162600.1"/>
    </source>
</evidence>
<feature type="compositionally biased region" description="Polar residues" evidence="1">
    <location>
        <begin position="173"/>
        <end position="188"/>
    </location>
</feature>
<feature type="compositionally biased region" description="Basic residues" evidence="1">
    <location>
        <begin position="149"/>
        <end position="165"/>
    </location>
</feature>
<accession>A0AAV7SEI8</accession>
<proteinExistence type="predicted"/>